<dbReference type="GO" id="GO:0050661">
    <property type="term" value="F:NADP binding"/>
    <property type="evidence" value="ECO:0007669"/>
    <property type="project" value="InterPro"/>
</dbReference>
<dbReference type="NCBIfam" id="NF004976">
    <property type="entry name" value="PRK06349.1"/>
    <property type="match status" value="1"/>
</dbReference>
<evidence type="ECO:0000256" key="4">
    <source>
        <dbReference type="ARBA" id="ARBA00006753"/>
    </source>
</evidence>
<evidence type="ECO:0000256" key="14">
    <source>
        <dbReference type="ARBA" id="ARBA00023167"/>
    </source>
</evidence>
<dbReference type="Gene3D" id="3.30.70.260">
    <property type="match status" value="1"/>
</dbReference>
<dbReference type="FunFam" id="3.30.70.260:FF:000030">
    <property type="entry name" value="Homoserine dehydrogenase"/>
    <property type="match status" value="1"/>
</dbReference>
<comment type="cofactor">
    <cofactor evidence="1">
        <name>a metal cation</name>
        <dbReference type="ChEBI" id="CHEBI:25213"/>
    </cofactor>
</comment>
<evidence type="ECO:0000256" key="13">
    <source>
        <dbReference type="ARBA" id="ARBA00023053"/>
    </source>
</evidence>
<dbReference type="Pfam" id="PF03447">
    <property type="entry name" value="NAD_binding_3"/>
    <property type="match status" value="1"/>
</dbReference>
<comment type="pathway">
    <text evidence="2 18">Amino-acid biosynthesis; L-threonine biosynthesis; L-threonine from L-aspartate: step 3/5.</text>
</comment>
<dbReference type="InterPro" id="IPR036291">
    <property type="entry name" value="NAD(P)-bd_dom_sf"/>
</dbReference>
<dbReference type="GO" id="GO:0004412">
    <property type="term" value="F:homoserine dehydrogenase activity"/>
    <property type="evidence" value="ECO:0007669"/>
    <property type="project" value="UniProtKB-EC"/>
</dbReference>
<evidence type="ECO:0000256" key="5">
    <source>
        <dbReference type="ARBA" id="ARBA00013213"/>
    </source>
</evidence>
<dbReference type="InterPro" id="IPR019811">
    <property type="entry name" value="HDH_CS"/>
</dbReference>
<reference evidence="21 22" key="1">
    <citation type="journal article" date="2009" name="PLoS ONE">
        <title>Genome analysis of the anaerobic thermohalophilic bacterium Halothermothrix orenii.</title>
        <authorList>
            <person name="Mavromatis K."/>
            <person name="Ivanova N."/>
            <person name="Anderson I."/>
            <person name="Lykidis A."/>
            <person name="Hooper S.D."/>
            <person name="Sun H."/>
            <person name="Kunin V."/>
            <person name="Lapidus A."/>
            <person name="Hugenholtz P."/>
            <person name="Patel B."/>
            <person name="Kyrpides N.C."/>
        </authorList>
    </citation>
    <scope>NUCLEOTIDE SEQUENCE [LARGE SCALE GENOMIC DNA]</scope>
    <source>
        <strain evidence="22">H 168 / OCM 544 / DSM 9562</strain>
    </source>
</reference>
<keyword evidence="9" id="KW-0479">Metal-binding</keyword>
<comment type="similarity">
    <text evidence="4 19">Belongs to the homoserine dehydrogenase family.</text>
</comment>
<evidence type="ECO:0000256" key="2">
    <source>
        <dbReference type="ARBA" id="ARBA00005056"/>
    </source>
</evidence>
<organism evidence="21 22">
    <name type="scientific">Halothermothrix orenii (strain H 168 / OCM 544 / DSM 9562)</name>
    <dbReference type="NCBI Taxonomy" id="373903"/>
    <lineage>
        <taxon>Bacteria</taxon>
        <taxon>Bacillati</taxon>
        <taxon>Bacillota</taxon>
        <taxon>Clostridia</taxon>
        <taxon>Halanaerobiales</taxon>
        <taxon>Halothermotrichaceae</taxon>
        <taxon>Halothermothrix</taxon>
    </lineage>
</organism>
<dbReference type="PROSITE" id="PS51671">
    <property type="entry name" value="ACT"/>
    <property type="match status" value="1"/>
</dbReference>
<evidence type="ECO:0000256" key="12">
    <source>
        <dbReference type="ARBA" id="ARBA00023027"/>
    </source>
</evidence>
<dbReference type="eggNOG" id="COG0460">
    <property type="taxonomic scope" value="Bacteria"/>
</dbReference>
<dbReference type="UniPathway" id="UPA00051">
    <property type="reaction ID" value="UER00465"/>
</dbReference>
<dbReference type="InterPro" id="IPR016204">
    <property type="entry name" value="HDH"/>
</dbReference>
<dbReference type="KEGG" id="hor:Hore_08020"/>
<dbReference type="FunFam" id="3.40.50.720:FF:000062">
    <property type="entry name" value="Homoserine dehydrogenase"/>
    <property type="match status" value="1"/>
</dbReference>
<comment type="catalytic activity">
    <reaction evidence="15">
        <text>L-homoserine + NADP(+) = L-aspartate 4-semialdehyde + NADPH + H(+)</text>
        <dbReference type="Rhea" id="RHEA:15761"/>
        <dbReference type="ChEBI" id="CHEBI:15378"/>
        <dbReference type="ChEBI" id="CHEBI:57476"/>
        <dbReference type="ChEBI" id="CHEBI:57783"/>
        <dbReference type="ChEBI" id="CHEBI:58349"/>
        <dbReference type="ChEBI" id="CHEBI:537519"/>
        <dbReference type="EC" id="1.1.1.3"/>
    </reaction>
    <physiologicalReaction direction="right-to-left" evidence="15">
        <dbReference type="Rhea" id="RHEA:15763"/>
    </physiologicalReaction>
</comment>
<dbReference type="PROSITE" id="PS01042">
    <property type="entry name" value="HOMOSER_DHGENASE"/>
    <property type="match status" value="1"/>
</dbReference>
<dbReference type="PANTHER" id="PTHR43331">
    <property type="entry name" value="HOMOSERINE DEHYDROGENASE"/>
    <property type="match status" value="1"/>
</dbReference>
<evidence type="ECO:0000256" key="15">
    <source>
        <dbReference type="ARBA" id="ARBA00048841"/>
    </source>
</evidence>
<dbReference type="CDD" id="cd04881">
    <property type="entry name" value="ACT_HSDH-Hom"/>
    <property type="match status" value="1"/>
</dbReference>
<evidence type="ECO:0000256" key="10">
    <source>
        <dbReference type="ARBA" id="ARBA00022857"/>
    </source>
</evidence>
<dbReference type="Pfam" id="PF01842">
    <property type="entry name" value="ACT"/>
    <property type="match status" value="1"/>
</dbReference>
<evidence type="ECO:0000259" key="20">
    <source>
        <dbReference type="PROSITE" id="PS51671"/>
    </source>
</evidence>
<dbReference type="STRING" id="373903.Hore_08020"/>
<dbReference type="Pfam" id="PF00742">
    <property type="entry name" value="Homoserine_dh"/>
    <property type="match status" value="1"/>
</dbReference>
<dbReference type="InterPro" id="IPR005106">
    <property type="entry name" value="Asp/hSer_DH_NAD-bd"/>
</dbReference>
<dbReference type="SUPFAM" id="SSF55021">
    <property type="entry name" value="ACT-like"/>
    <property type="match status" value="1"/>
</dbReference>
<dbReference type="SUPFAM" id="SSF55347">
    <property type="entry name" value="Glyceraldehyde-3-phosphate dehydrogenase-like, C-terminal domain"/>
    <property type="match status" value="1"/>
</dbReference>
<dbReference type="Proteomes" id="UP000000719">
    <property type="component" value="Chromosome"/>
</dbReference>
<proteinExistence type="inferred from homology"/>
<keyword evidence="7 18" id="KW-0028">Amino-acid biosynthesis</keyword>
<evidence type="ECO:0000256" key="18">
    <source>
        <dbReference type="RuleBase" id="RU000579"/>
    </source>
</evidence>
<dbReference type="EC" id="1.1.1.3" evidence="5 18"/>
<evidence type="ECO:0000256" key="17">
    <source>
        <dbReference type="PIRSR" id="PIRSR000098-2"/>
    </source>
</evidence>
<evidence type="ECO:0000256" key="19">
    <source>
        <dbReference type="RuleBase" id="RU004171"/>
    </source>
</evidence>
<evidence type="ECO:0000256" key="1">
    <source>
        <dbReference type="ARBA" id="ARBA00001920"/>
    </source>
</evidence>
<sequence length="428" mass="46807">MIKIGLLGLGTVGSGVVTIMENNKESIRRKVGTSLAIEKVLVKNLDKERDLDIDSRVLTSNIEDIVYNPDIDLVVELIGGEEPACQYIKEAINRGKSVVTANKLVIAKHGTEILKLAREKGVQVSYEGSVGGGIPIIRPLKESLAANRIHEIYGILNGTTNYILTKMTREGRKFQEVLAEAQKLGYAESDPSSDIEGYDAAYKIAILASIAFETSIDISSVYVEGIDGISVDDIELARELGYVIKLLAIGKRCERGLDIRVHPTFIPRSHPLALVSDVYNAVYLHGDAVGDVMSYGKGAGQMPTGSAVVADIIQVARDIHSGRVVTPSLDTTIKHRVVDINEIENSFYLRLQVRDKPGVLAQITKVLGDNKVSLASVLQKHRLTTVVPLVLITHPVKEQFINKSLKELKKIEDVVSIDSLIRVEEESI</sequence>
<feature type="active site" description="Proton donor" evidence="16">
    <location>
        <position position="203"/>
    </location>
</feature>
<comment type="pathway">
    <text evidence="3 18">Amino-acid biosynthesis; L-methionine biosynthesis via de novo pathway; L-homoserine from L-aspartate: step 3/3.</text>
</comment>
<evidence type="ECO:0000256" key="16">
    <source>
        <dbReference type="PIRSR" id="PIRSR000098-1"/>
    </source>
</evidence>
<feature type="binding site" evidence="17">
    <location>
        <position position="103"/>
    </location>
    <ligand>
        <name>NADPH</name>
        <dbReference type="ChEBI" id="CHEBI:57783"/>
    </ligand>
</feature>
<dbReference type="GO" id="GO:0046872">
    <property type="term" value="F:metal ion binding"/>
    <property type="evidence" value="ECO:0007669"/>
    <property type="project" value="UniProtKB-KW"/>
</dbReference>
<feature type="domain" description="ACT" evidence="20">
    <location>
        <begin position="348"/>
        <end position="422"/>
    </location>
</feature>
<dbReference type="InterPro" id="IPR002912">
    <property type="entry name" value="ACT_dom"/>
</dbReference>
<evidence type="ECO:0000256" key="11">
    <source>
        <dbReference type="ARBA" id="ARBA00023002"/>
    </source>
</evidence>
<dbReference type="GO" id="GO:0009086">
    <property type="term" value="P:methionine biosynthetic process"/>
    <property type="evidence" value="ECO:0007669"/>
    <property type="project" value="UniProtKB-KW"/>
</dbReference>
<gene>
    <name evidence="21" type="ordered locus">Hore_08020</name>
</gene>
<evidence type="ECO:0000256" key="6">
    <source>
        <dbReference type="ARBA" id="ARBA00013376"/>
    </source>
</evidence>
<feature type="binding site" evidence="17">
    <location>
        <position position="188"/>
    </location>
    <ligand>
        <name>L-homoserine</name>
        <dbReference type="ChEBI" id="CHEBI:57476"/>
    </ligand>
</feature>
<keyword evidence="12" id="KW-0520">NAD</keyword>
<keyword evidence="11 18" id="KW-0560">Oxidoreductase</keyword>
<dbReference type="RefSeq" id="WP_012635747.1">
    <property type="nucleotide sequence ID" value="NC_011899.1"/>
</dbReference>
<keyword evidence="8 18" id="KW-0791">Threonine biosynthesis</keyword>
<dbReference type="OrthoDB" id="9808167at2"/>
<dbReference type="UniPathway" id="UPA00050">
    <property type="reaction ID" value="UER00063"/>
</dbReference>
<dbReference type="Gene3D" id="3.40.50.720">
    <property type="entry name" value="NAD(P)-binding Rossmann-like Domain"/>
    <property type="match status" value="1"/>
</dbReference>
<dbReference type="InterPro" id="IPR001342">
    <property type="entry name" value="HDH_cat"/>
</dbReference>
<evidence type="ECO:0000256" key="8">
    <source>
        <dbReference type="ARBA" id="ARBA00022697"/>
    </source>
</evidence>
<keyword evidence="10 17" id="KW-0521">NADP</keyword>
<dbReference type="AlphaFoldDB" id="B8CW90"/>
<dbReference type="EMBL" id="CP001098">
    <property type="protein sequence ID" value="ACL69559.1"/>
    <property type="molecule type" value="Genomic_DNA"/>
</dbReference>
<dbReference type="GO" id="GO:0009088">
    <property type="term" value="P:threonine biosynthetic process"/>
    <property type="evidence" value="ECO:0007669"/>
    <property type="project" value="UniProtKB-UniPathway"/>
</dbReference>
<evidence type="ECO:0000313" key="21">
    <source>
        <dbReference type="EMBL" id="ACL69559.1"/>
    </source>
</evidence>
<dbReference type="Gene3D" id="3.30.360.10">
    <property type="entry name" value="Dihydrodipicolinate Reductase, domain 2"/>
    <property type="match status" value="1"/>
</dbReference>
<keyword evidence="13" id="KW-0915">Sodium</keyword>
<evidence type="ECO:0000256" key="9">
    <source>
        <dbReference type="ARBA" id="ARBA00022723"/>
    </source>
</evidence>
<dbReference type="InterPro" id="IPR045865">
    <property type="entry name" value="ACT-like_dom_sf"/>
</dbReference>
<dbReference type="HOGENOM" id="CLU_009116_1_0_9"/>
<protein>
    <recommendedName>
        <fullName evidence="6 18">Homoserine dehydrogenase</fullName>
        <ecNumber evidence="5 18">1.1.1.3</ecNumber>
    </recommendedName>
</protein>
<dbReference type="FunFam" id="3.30.360.10:FF:000005">
    <property type="entry name" value="Homoserine dehydrogenase"/>
    <property type="match status" value="1"/>
</dbReference>
<dbReference type="PIRSF" id="PIRSF000098">
    <property type="entry name" value="Homoser_dehydrog"/>
    <property type="match status" value="1"/>
</dbReference>
<accession>B8CW90</accession>
<evidence type="ECO:0000256" key="7">
    <source>
        <dbReference type="ARBA" id="ARBA00022605"/>
    </source>
</evidence>
<dbReference type="PANTHER" id="PTHR43331:SF1">
    <property type="entry name" value="HOMOSERINE DEHYDROGENASE"/>
    <property type="match status" value="1"/>
</dbReference>
<evidence type="ECO:0000256" key="3">
    <source>
        <dbReference type="ARBA" id="ARBA00005062"/>
    </source>
</evidence>
<keyword evidence="22" id="KW-1185">Reference proteome</keyword>
<dbReference type="SUPFAM" id="SSF51735">
    <property type="entry name" value="NAD(P)-binding Rossmann-fold domains"/>
    <property type="match status" value="1"/>
</dbReference>
<evidence type="ECO:0000313" key="22">
    <source>
        <dbReference type="Proteomes" id="UP000000719"/>
    </source>
</evidence>
<feature type="binding site" evidence="17">
    <location>
        <begin position="7"/>
        <end position="14"/>
    </location>
    <ligand>
        <name>NADP(+)</name>
        <dbReference type="ChEBI" id="CHEBI:58349"/>
    </ligand>
</feature>
<keyword evidence="14 18" id="KW-0486">Methionine biosynthesis</keyword>
<name>B8CW90_HALOH</name>